<evidence type="ECO:0000259" key="2">
    <source>
        <dbReference type="SMART" id="SM00903"/>
    </source>
</evidence>
<dbReference type="PANTHER" id="PTHR30466">
    <property type="entry name" value="FLAVIN REDUCTASE"/>
    <property type="match status" value="1"/>
</dbReference>
<protein>
    <submittedName>
        <fullName evidence="3">Flavin reductase</fullName>
    </submittedName>
</protein>
<evidence type="ECO:0000256" key="1">
    <source>
        <dbReference type="ARBA" id="ARBA00023002"/>
    </source>
</evidence>
<reference evidence="4" key="1">
    <citation type="submission" date="2023-07" db="EMBL/GenBank/DDBJ databases">
        <title>30 novel species of actinomycetes from the DSMZ collection.</title>
        <authorList>
            <person name="Nouioui I."/>
        </authorList>
    </citation>
    <scope>NUCLEOTIDE SEQUENCE [LARGE SCALE GENOMIC DNA]</scope>
    <source>
        <strain evidence="4">DSM 44399</strain>
    </source>
</reference>
<organism evidence="3 4">
    <name type="scientific">Jatrophihabitans lederbergiae</name>
    <dbReference type="NCBI Taxonomy" id="3075547"/>
    <lineage>
        <taxon>Bacteria</taxon>
        <taxon>Bacillati</taxon>
        <taxon>Actinomycetota</taxon>
        <taxon>Actinomycetes</taxon>
        <taxon>Jatrophihabitantales</taxon>
        <taxon>Jatrophihabitantaceae</taxon>
        <taxon>Jatrophihabitans</taxon>
    </lineage>
</organism>
<evidence type="ECO:0000313" key="4">
    <source>
        <dbReference type="Proteomes" id="UP001183176"/>
    </source>
</evidence>
<dbReference type="PANTHER" id="PTHR30466:SF1">
    <property type="entry name" value="FMN REDUCTASE (NADH) RUTF"/>
    <property type="match status" value="1"/>
</dbReference>
<keyword evidence="1" id="KW-0560">Oxidoreductase</keyword>
<feature type="domain" description="Flavin reductase like" evidence="2">
    <location>
        <begin position="161"/>
        <end position="304"/>
    </location>
</feature>
<accession>A0ABU2JJ57</accession>
<dbReference type="InterPro" id="IPR032710">
    <property type="entry name" value="NTF2-like_dom_sf"/>
</dbReference>
<evidence type="ECO:0000313" key="3">
    <source>
        <dbReference type="EMBL" id="MDT0264278.1"/>
    </source>
</evidence>
<dbReference type="Pfam" id="PF07366">
    <property type="entry name" value="SnoaL"/>
    <property type="match status" value="1"/>
</dbReference>
<dbReference type="Pfam" id="PF01613">
    <property type="entry name" value="Flavin_Reduct"/>
    <property type="match status" value="1"/>
</dbReference>
<dbReference type="Gene3D" id="2.30.110.10">
    <property type="entry name" value="Electron Transport, Fmn-binding Protein, Chain A"/>
    <property type="match status" value="1"/>
</dbReference>
<dbReference type="SMART" id="SM00903">
    <property type="entry name" value="Flavin_Reduct"/>
    <property type="match status" value="1"/>
</dbReference>
<dbReference type="InterPro" id="IPR002563">
    <property type="entry name" value="Flavin_Rdtase-like_dom"/>
</dbReference>
<sequence length="328" mass="35528">MQQISEKLLRSAWSAAWDHGNVDALDDIASPDYVRRSSGSSTEMSLAEFKAEIVAIRESFPDLQTTTDSVVLGGGTAAVFWTSEGTHERPFLGVPPTGRRVRTRGSNHLTLSRGRILVETVTWDGSEMLACLGVRSLRDDVARLADDTGAGPAPEVLKQFNRQFVTGVTVVTTRDHDDQPRGLAVNAYASISLEPPLALVCVQKTSSSYPFLFASDRLGINVLSAAQLDIATVFGHPGPDKFAQVPWHPAPHGSPLIDGSAAALEAEIRERFQARTHTIFVCRVRHAEVSDDDPMIYRAGRFFHSNALWPLDAAPSTTRPGPTGKASS</sequence>
<dbReference type="EMBL" id="JAVREH010000083">
    <property type="protein sequence ID" value="MDT0264278.1"/>
    <property type="molecule type" value="Genomic_DNA"/>
</dbReference>
<dbReference type="RefSeq" id="WP_311425420.1">
    <property type="nucleotide sequence ID" value="NZ_JAVREH010000083.1"/>
</dbReference>
<dbReference type="Gene3D" id="3.10.450.50">
    <property type="match status" value="1"/>
</dbReference>
<dbReference type="SUPFAM" id="SSF54427">
    <property type="entry name" value="NTF2-like"/>
    <property type="match status" value="1"/>
</dbReference>
<keyword evidence="4" id="KW-1185">Reference proteome</keyword>
<dbReference type="SUPFAM" id="SSF50475">
    <property type="entry name" value="FMN-binding split barrel"/>
    <property type="match status" value="1"/>
</dbReference>
<comment type="caution">
    <text evidence="3">The sequence shown here is derived from an EMBL/GenBank/DDBJ whole genome shotgun (WGS) entry which is preliminary data.</text>
</comment>
<dbReference type="Proteomes" id="UP001183176">
    <property type="component" value="Unassembled WGS sequence"/>
</dbReference>
<name>A0ABU2JJ57_9ACTN</name>
<dbReference type="InterPro" id="IPR009959">
    <property type="entry name" value="Cyclase_SnoaL-like"/>
</dbReference>
<dbReference type="InterPro" id="IPR050268">
    <property type="entry name" value="NADH-dep_flavin_reductase"/>
</dbReference>
<proteinExistence type="predicted"/>
<gene>
    <name evidence="3" type="ORF">RM423_23210</name>
</gene>
<dbReference type="InterPro" id="IPR012349">
    <property type="entry name" value="Split_barrel_FMN-bd"/>
</dbReference>